<sequence length="561" mass="62404">MDPLDSVDAGYLRSLDVESRRVIELEQARYEQQQANDEAGGSKELKRKVRDETGTPMTQRKKVCEPEASKTQRRGKGDETSASKTERRKKSEAEASKKPKKVFEISDEDEDDDDEEDDDGDNGADDVDDDEDNGKSSKPNKRRQYSKVWNGLSINMQSQLVKRRVALIVVSIVMLVVTFLGLVSSICTTDTCVAMSEWVERPSSNTALDEILPFILFGHFGENLIGKRDYMGHCFSLPSSQSEIHEDNEHGDGNVVCYGEEFGLDQDLPVHRLGSVCSIQGTKVLNQDHAVLYQGYGTRDTELCGVFDGHGKNGHMVSKMVRNRLPSVLLALKEELNQESNVCEEEASKWEKACFTAFRLIDRELNLQVFNCSFSGSTGVVAITQGDDLVIANLGDSRAVLGTMTEDGEIKAVQLTSDLTPDVPSEAERIRMCKGRVFAMKTEPSSQRVWLPNQNIPGLAMSRAFGDFRLKDHGVIAVPEISQHRITSKDQFLVLATDGVWDMLSNDEVVSLIWSSGKKQASAAKMVAEAAEAAWKKRLKYTKVDDITVICLFLQNKEQPS</sequence>
<proteinExistence type="predicted"/>
<feature type="compositionally biased region" description="Basic and acidic residues" evidence="1">
    <location>
        <begin position="40"/>
        <end position="53"/>
    </location>
</feature>
<dbReference type="Proteomes" id="UP000694240">
    <property type="component" value="Chromosome 5"/>
</dbReference>
<dbReference type="AlphaFoldDB" id="A0A8T2D361"/>
<dbReference type="SMART" id="SM00332">
    <property type="entry name" value="PP2Cc"/>
    <property type="match status" value="1"/>
</dbReference>
<dbReference type="Pfam" id="PF00481">
    <property type="entry name" value="PP2C"/>
    <property type="match status" value="1"/>
</dbReference>
<dbReference type="PANTHER" id="PTHR47992">
    <property type="entry name" value="PROTEIN PHOSPHATASE"/>
    <property type="match status" value="1"/>
</dbReference>
<feature type="compositionally biased region" description="Basic and acidic residues" evidence="1">
    <location>
        <begin position="62"/>
        <end position="104"/>
    </location>
</feature>
<feature type="domain" description="PPM-type phosphatase" evidence="3">
    <location>
        <begin position="273"/>
        <end position="554"/>
    </location>
</feature>
<dbReference type="CDD" id="cd00143">
    <property type="entry name" value="PP2Cc"/>
    <property type="match status" value="1"/>
</dbReference>
<accession>A0A8T2D361</accession>
<dbReference type="GO" id="GO:0004722">
    <property type="term" value="F:protein serine/threonine phosphatase activity"/>
    <property type="evidence" value="ECO:0007669"/>
    <property type="project" value="InterPro"/>
</dbReference>
<comment type="caution">
    <text evidence="4">The sequence shown here is derived from an EMBL/GenBank/DDBJ whole genome shotgun (WGS) entry which is preliminary data.</text>
</comment>
<feature type="region of interest" description="Disordered" evidence="1">
    <location>
        <begin position="30"/>
        <end position="143"/>
    </location>
</feature>
<dbReference type="EMBL" id="JAEFBK010000005">
    <property type="protein sequence ID" value="KAG7603504.1"/>
    <property type="molecule type" value="Genomic_DNA"/>
</dbReference>
<feature type="compositionally biased region" description="Acidic residues" evidence="1">
    <location>
        <begin position="105"/>
        <end position="132"/>
    </location>
</feature>
<evidence type="ECO:0000313" key="5">
    <source>
        <dbReference type="Proteomes" id="UP000694240"/>
    </source>
</evidence>
<dbReference type="InterPro" id="IPR015655">
    <property type="entry name" value="PP2C"/>
</dbReference>
<keyword evidence="5" id="KW-1185">Reference proteome</keyword>
<keyword evidence="2" id="KW-0472">Membrane</keyword>
<protein>
    <submittedName>
        <fullName evidence="4">PPM-type phosphatase domain</fullName>
    </submittedName>
</protein>
<evidence type="ECO:0000256" key="1">
    <source>
        <dbReference type="SAM" id="MobiDB-lite"/>
    </source>
</evidence>
<keyword evidence="2" id="KW-0812">Transmembrane</keyword>
<evidence type="ECO:0000313" key="4">
    <source>
        <dbReference type="EMBL" id="KAG7603504.1"/>
    </source>
</evidence>
<organism evidence="4 5">
    <name type="scientific">Arabidopsis thaliana x Arabidopsis arenosa</name>
    <dbReference type="NCBI Taxonomy" id="1240361"/>
    <lineage>
        <taxon>Eukaryota</taxon>
        <taxon>Viridiplantae</taxon>
        <taxon>Streptophyta</taxon>
        <taxon>Embryophyta</taxon>
        <taxon>Tracheophyta</taxon>
        <taxon>Spermatophyta</taxon>
        <taxon>Magnoliopsida</taxon>
        <taxon>eudicotyledons</taxon>
        <taxon>Gunneridae</taxon>
        <taxon>Pentapetalae</taxon>
        <taxon>rosids</taxon>
        <taxon>malvids</taxon>
        <taxon>Brassicales</taxon>
        <taxon>Brassicaceae</taxon>
        <taxon>Camelineae</taxon>
        <taxon>Arabidopsis</taxon>
    </lineage>
</organism>
<gene>
    <name evidence="4" type="ORF">ISN45_At05g024620</name>
</gene>
<evidence type="ECO:0000256" key="2">
    <source>
        <dbReference type="SAM" id="Phobius"/>
    </source>
</evidence>
<evidence type="ECO:0000259" key="3">
    <source>
        <dbReference type="PROSITE" id="PS51746"/>
    </source>
</evidence>
<feature type="transmembrane region" description="Helical" evidence="2">
    <location>
        <begin position="165"/>
        <end position="186"/>
    </location>
</feature>
<name>A0A8T2D361_9BRAS</name>
<dbReference type="PROSITE" id="PS51746">
    <property type="entry name" value="PPM_2"/>
    <property type="match status" value="1"/>
</dbReference>
<keyword evidence="2" id="KW-1133">Transmembrane helix</keyword>
<dbReference type="InterPro" id="IPR001932">
    <property type="entry name" value="PPM-type_phosphatase-like_dom"/>
</dbReference>
<reference evidence="4 5" key="1">
    <citation type="submission" date="2020-12" db="EMBL/GenBank/DDBJ databases">
        <title>Concerted genomic and epigenomic changes stabilize Arabidopsis allopolyploids.</title>
        <authorList>
            <person name="Chen Z."/>
        </authorList>
    </citation>
    <scope>NUCLEOTIDE SEQUENCE [LARGE SCALE GENOMIC DNA]</scope>
    <source>
        <strain evidence="4">Allo738</strain>
        <tissue evidence="4">Leaf</tissue>
    </source>
</reference>